<proteinExistence type="predicted"/>
<dbReference type="RefSeq" id="WP_092455399.1">
    <property type="nucleotide sequence ID" value="NZ_FOJI01000012.1"/>
</dbReference>
<protein>
    <submittedName>
        <fullName evidence="2">Uncharacterized protein</fullName>
    </submittedName>
</protein>
<feature type="chain" id="PRO_5011680912" evidence="1">
    <location>
        <begin position="33"/>
        <end position="147"/>
    </location>
</feature>
<dbReference type="EMBL" id="FOJI01000012">
    <property type="protein sequence ID" value="SEW36102.1"/>
    <property type="molecule type" value="Genomic_DNA"/>
</dbReference>
<dbReference type="AlphaFoldDB" id="A0A1I0R668"/>
<dbReference type="STRING" id="99656.SAMN05421659_11255"/>
<feature type="signal peptide" evidence="1">
    <location>
        <begin position="1"/>
        <end position="32"/>
    </location>
</feature>
<reference evidence="2 3" key="1">
    <citation type="submission" date="2016-10" db="EMBL/GenBank/DDBJ databases">
        <authorList>
            <person name="de Groot N.N."/>
        </authorList>
    </citation>
    <scope>NUCLEOTIDE SEQUENCE [LARGE SCALE GENOMIC DNA]</scope>
    <source>
        <strain evidence="2 3">DSM 9179</strain>
    </source>
</reference>
<accession>A0A1I0R668</accession>
<evidence type="ECO:0000313" key="2">
    <source>
        <dbReference type="EMBL" id="SEW36102.1"/>
    </source>
</evidence>
<keyword evidence="3" id="KW-1185">Reference proteome</keyword>
<name>A0A1I0R668_9FIRM</name>
<evidence type="ECO:0000256" key="1">
    <source>
        <dbReference type="SAM" id="SignalP"/>
    </source>
</evidence>
<organism evidence="2 3">
    <name type="scientific">[Clostridium] fimetarium</name>
    <dbReference type="NCBI Taxonomy" id="99656"/>
    <lineage>
        <taxon>Bacteria</taxon>
        <taxon>Bacillati</taxon>
        <taxon>Bacillota</taxon>
        <taxon>Clostridia</taxon>
        <taxon>Lachnospirales</taxon>
        <taxon>Lachnospiraceae</taxon>
    </lineage>
</organism>
<dbReference type="Proteomes" id="UP000199701">
    <property type="component" value="Unassembled WGS sequence"/>
</dbReference>
<gene>
    <name evidence="2" type="ORF">SAMN05421659_11255</name>
</gene>
<keyword evidence="1" id="KW-0732">Signal</keyword>
<evidence type="ECO:0000313" key="3">
    <source>
        <dbReference type="Proteomes" id="UP000199701"/>
    </source>
</evidence>
<sequence>MKKISKEHKKGKIMSVLLIAIFVMSMGTLCFANDTPGGYDISQYAYYGEYNNVSAFIEKDTYSSMFVNCNAASSEFIIYAVGSTAGTGVQSDYIDASYGYYYPISSGQSVNDMVNSVRESGCCNAGIKGKYAGDSAFAANGYFLADK</sequence>